<evidence type="ECO:0000313" key="5">
    <source>
        <dbReference type="Proteomes" id="UP000019277"/>
    </source>
</evidence>
<dbReference type="InterPro" id="IPR037143">
    <property type="entry name" value="4-PPantetheinyl_Trfase_dom_sf"/>
</dbReference>
<dbReference type="AlphaFoldDB" id="W7IUK2"/>
<dbReference type="InterPro" id="IPR008278">
    <property type="entry name" value="4-PPantetheinyl_Trfase_dom"/>
</dbReference>
<dbReference type="STRING" id="909613.UO65_0197"/>
<feature type="domain" description="4'-phosphopantetheinyl transferase" evidence="3">
    <location>
        <begin position="49"/>
        <end position="110"/>
    </location>
</feature>
<organism evidence="4 5">
    <name type="scientific">Actinokineospora spheciospongiae</name>
    <dbReference type="NCBI Taxonomy" id="909613"/>
    <lineage>
        <taxon>Bacteria</taxon>
        <taxon>Bacillati</taxon>
        <taxon>Actinomycetota</taxon>
        <taxon>Actinomycetes</taxon>
        <taxon>Pseudonocardiales</taxon>
        <taxon>Pseudonocardiaceae</taxon>
        <taxon>Actinokineospora</taxon>
    </lineage>
</organism>
<dbReference type="GO" id="GO:0005829">
    <property type="term" value="C:cytosol"/>
    <property type="evidence" value="ECO:0007669"/>
    <property type="project" value="TreeGrafter"/>
</dbReference>
<keyword evidence="2" id="KW-0808">Transferase</keyword>
<name>W7IUK2_9PSEU</name>
<accession>W7IUK2</accession>
<evidence type="ECO:0000259" key="3">
    <source>
        <dbReference type="Pfam" id="PF01648"/>
    </source>
</evidence>
<dbReference type="eggNOG" id="COG2091">
    <property type="taxonomic scope" value="Bacteria"/>
</dbReference>
<sequence length="139" mass="15128">MLGHPVRLVKDARGKPGLADQDGQPVPGVDFSLAHTGDVLAVAVSRAGRVGVDVEVRDRPVDSPAFRARACHPAEPTDDPVRLWTVKEAIAKARGEGLLLDFRTVRADRPPPGWRVHTEVVADRYRLTTALGPWEKETA</sequence>
<evidence type="ECO:0000256" key="1">
    <source>
        <dbReference type="ARBA" id="ARBA00010990"/>
    </source>
</evidence>
<keyword evidence="5" id="KW-1185">Reference proteome</keyword>
<dbReference type="GO" id="GO:0000287">
    <property type="term" value="F:magnesium ion binding"/>
    <property type="evidence" value="ECO:0007669"/>
    <property type="project" value="InterPro"/>
</dbReference>
<dbReference type="EMBL" id="AYXG01000004">
    <property type="protein sequence ID" value="EWC64590.1"/>
    <property type="molecule type" value="Genomic_DNA"/>
</dbReference>
<dbReference type="SUPFAM" id="SSF56214">
    <property type="entry name" value="4'-phosphopantetheinyl transferase"/>
    <property type="match status" value="2"/>
</dbReference>
<evidence type="ECO:0000256" key="2">
    <source>
        <dbReference type="ARBA" id="ARBA00022679"/>
    </source>
</evidence>
<evidence type="ECO:0000313" key="4">
    <source>
        <dbReference type="EMBL" id="EWC64590.1"/>
    </source>
</evidence>
<gene>
    <name evidence="4" type="ORF">UO65_0197</name>
</gene>
<dbReference type="Gene3D" id="3.90.470.20">
    <property type="entry name" value="4'-phosphopantetheinyl transferase domain"/>
    <property type="match status" value="1"/>
</dbReference>
<dbReference type="Proteomes" id="UP000019277">
    <property type="component" value="Unassembled WGS sequence"/>
</dbReference>
<comment type="caution">
    <text evidence="4">The sequence shown here is derived from an EMBL/GenBank/DDBJ whole genome shotgun (WGS) entry which is preliminary data.</text>
</comment>
<dbReference type="InterPro" id="IPR050559">
    <property type="entry name" value="P-Pant_transferase_sf"/>
</dbReference>
<comment type="similarity">
    <text evidence="1">Belongs to the P-Pant transferase superfamily. Gsp/Sfp/HetI/AcpT family.</text>
</comment>
<dbReference type="Pfam" id="PF01648">
    <property type="entry name" value="ACPS"/>
    <property type="match status" value="1"/>
</dbReference>
<dbReference type="GO" id="GO:0019878">
    <property type="term" value="P:lysine biosynthetic process via aminoadipic acid"/>
    <property type="evidence" value="ECO:0007669"/>
    <property type="project" value="TreeGrafter"/>
</dbReference>
<dbReference type="PANTHER" id="PTHR12215:SF10">
    <property type="entry name" value="L-AMINOADIPATE-SEMIALDEHYDE DEHYDROGENASE-PHOSPHOPANTETHEINYL TRANSFERASE"/>
    <property type="match status" value="1"/>
</dbReference>
<dbReference type="GO" id="GO:0008897">
    <property type="term" value="F:holo-[acyl-carrier-protein] synthase activity"/>
    <property type="evidence" value="ECO:0007669"/>
    <property type="project" value="InterPro"/>
</dbReference>
<reference evidence="4 5" key="1">
    <citation type="journal article" date="2014" name="Genome Announc.">
        <title>Draft Genome Sequence of the Antitrypanosomally Active Sponge-Associated Bacterium Actinokineospora sp. Strain EG49.</title>
        <authorList>
            <person name="Harjes J."/>
            <person name="Ryu T."/>
            <person name="Abdelmohsen U.R."/>
            <person name="Moitinho-Silva L."/>
            <person name="Horn H."/>
            <person name="Ravasi T."/>
            <person name="Hentschel U."/>
        </authorList>
    </citation>
    <scope>NUCLEOTIDE SEQUENCE [LARGE SCALE GENOMIC DNA]</scope>
    <source>
        <strain evidence="4 5">EG49</strain>
    </source>
</reference>
<protein>
    <recommendedName>
        <fullName evidence="3">4'-phosphopantetheinyl transferase domain-containing protein</fullName>
    </recommendedName>
</protein>
<dbReference type="PANTHER" id="PTHR12215">
    <property type="entry name" value="PHOSPHOPANTETHEINE TRANSFERASE"/>
    <property type="match status" value="1"/>
</dbReference>
<proteinExistence type="inferred from homology"/>